<dbReference type="SUPFAM" id="SSF48008">
    <property type="entry name" value="GntR ligand-binding domain-like"/>
    <property type="match status" value="1"/>
</dbReference>
<keyword evidence="3" id="KW-0804">Transcription</keyword>
<dbReference type="GO" id="GO:0003677">
    <property type="term" value="F:DNA binding"/>
    <property type="evidence" value="ECO:0007669"/>
    <property type="project" value="UniProtKB-KW"/>
</dbReference>
<dbReference type="AlphaFoldDB" id="A0A0D5NPZ6"/>
<evidence type="ECO:0000256" key="2">
    <source>
        <dbReference type="ARBA" id="ARBA00023125"/>
    </source>
</evidence>
<evidence type="ECO:0000313" key="5">
    <source>
        <dbReference type="EMBL" id="AJY77003.1"/>
    </source>
</evidence>
<evidence type="ECO:0000256" key="1">
    <source>
        <dbReference type="ARBA" id="ARBA00023015"/>
    </source>
</evidence>
<dbReference type="PANTHER" id="PTHR43537:SF24">
    <property type="entry name" value="GLUCONATE OPERON TRANSCRIPTIONAL REPRESSOR"/>
    <property type="match status" value="1"/>
</dbReference>
<dbReference type="RefSeq" id="WP_045672428.1">
    <property type="nucleotide sequence ID" value="NZ_CP011058.1"/>
</dbReference>
<dbReference type="Pfam" id="PF00392">
    <property type="entry name" value="GntR"/>
    <property type="match status" value="1"/>
</dbReference>
<dbReference type="InterPro" id="IPR036388">
    <property type="entry name" value="WH-like_DNA-bd_sf"/>
</dbReference>
<dbReference type="InterPro" id="IPR011711">
    <property type="entry name" value="GntR_C"/>
</dbReference>
<name>A0A0D5NPZ6_9BACL</name>
<dbReference type="SMART" id="SM00345">
    <property type="entry name" value="HTH_GNTR"/>
    <property type="match status" value="1"/>
</dbReference>
<dbReference type="InterPro" id="IPR008920">
    <property type="entry name" value="TF_FadR/GntR_C"/>
</dbReference>
<keyword evidence="2" id="KW-0238">DNA-binding</keyword>
<dbReference type="STRING" id="1126833.VN24_23655"/>
<dbReference type="Gene3D" id="1.20.120.530">
    <property type="entry name" value="GntR ligand-binding domain-like"/>
    <property type="match status" value="1"/>
</dbReference>
<dbReference type="HOGENOM" id="CLU_017584_5_5_9"/>
<dbReference type="PATRIC" id="fig|1126833.4.peg.5202"/>
<dbReference type="InterPro" id="IPR000524">
    <property type="entry name" value="Tscrpt_reg_HTH_GntR"/>
</dbReference>
<dbReference type="PROSITE" id="PS50949">
    <property type="entry name" value="HTH_GNTR"/>
    <property type="match status" value="1"/>
</dbReference>
<dbReference type="OrthoDB" id="368257at2"/>
<accession>A0A0D5NPZ6</accession>
<gene>
    <name evidence="5" type="ORF">VN24_23655</name>
</gene>
<evidence type="ECO:0000259" key="4">
    <source>
        <dbReference type="PROSITE" id="PS50949"/>
    </source>
</evidence>
<dbReference type="EMBL" id="CP011058">
    <property type="protein sequence ID" value="AJY77003.1"/>
    <property type="molecule type" value="Genomic_DNA"/>
</dbReference>
<keyword evidence="1" id="KW-0805">Transcription regulation</keyword>
<reference evidence="5 6" key="1">
    <citation type="journal article" date="2015" name="J. Biotechnol.">
        <title>Complete genome sequence of Paenibacillus beijingensis 7188(T) (=DSM 24997(T)), a novel rhizobacterium from jujube garden soil.</title>
        <authorList>
            <person name="Kwak Y."/>
            <person name="Shin J.H."/>
        </authorList>
    </citation>
    <scope>NUCLEOTIDE SEQUENCE [LARGE SCALE GENOMIC DNA]</scope>
    <source>
        <strain evidence="5 6">DSM 24997</strain>
    </source>
</reference>
<sequence length="223" mass="25103">MRYPASWLHGMSLGESIASELRLQIIKGSIRAGEVISENRVAAEFGTSRSPVREALKTLSNEGLIRLERMGAVVLGMSLKDIVELYDVRFIIESFAQQRLAGCNLDGLLINLNRIIDKMTLAVKHHDIVEFSYLDFSFHETIIAAANHSRIMHLWNSIRHIVLTVMLITTDEVFSEGEQKLAMVVEKHREIVSGLKSADVTVIQKVVENYFADSRKTLHNSLS</sequence>
<dbReference type="Proteomes" id="UP000032633">
    <property type="component" value="Chromosome"/>
</dbReference>
<dbReference type="KEGG" id="pbj:VN24_23655"/>
<dbReference type="SUPFAM" id="SSF46785">
    <property type="entry name" value="Winged helix' DNA-binding domain"/>
    <property type="match status" value="1"/>
</dbReference>
<dbReference type="PRINTS" id="PR00035">
    <property type="entry name" value="HTHGNTR"/>
</dbReference>
<proteinExistence type="predicted"/>
<evidence type="ECO:0000313" key="6">
    <source>
        <dbReference type="Proteomes" id="UP000032633"/>
    </source>
</evidence>
<dbReference type="GO" id="GO:0003700">
    <property type="term" value="F:DNA-binding transcription factor activity"/>
    <property type="evidence" value="ECO:0007669"/>
    <property type="project" value="InterPro"/>
</dbReference>
<dbReference type="CDD" id="cd07377">
    <property type="entry name" value="WHTH_GntR"/>
    <property type="match status" value="1"/>
</dbReference>
<dbReference type="Gene3D" id="1.10.10.10">
    <property type="entry name" value="Winged helix-like DNA-binding domain superfamily/Winged helix DNA-binding domain"/>
    <property type="match status" value="1"/>
</dbReference>
<feature type="domain" description="HTH gntR-type" evidence="4">
    <location>
        <begin position="11"/>
        <end position="77"/>
    </location>
</feature>
<organism evidence="5 6">
    <name type="scientific">Paenibacillus beijingensis</name>
    <dbReference type="NCBI Taxonomy" id="1126833"/>
    <lineage>
        <taxon>Bacteria</taxon>
        <taxon>Bacillati</taxon>
        <taxon>Bacillota</taxon>
        <taxon>Bacilli</taxon>
        <taxon>Bacillales</taxon>
        <taxon>Paenibacillaceae</taxon>
        <taxon>Paenibacillus</taxon>
    </lineage>
</organism>
<dbReference type="PANTHER" id="PTHR43537">
    <property type="entry name" value="TRANSCRIPTIONAL REGULATOR, GNTR FAMILY"/>
    <property type="match status" value="1"/>
</dbReference>
<protein>
    <submittedName>
        <fullName evidence="5">GntR family transcriptional regulator</fullName>
    </submittedName>
</protein>
<reference evidence="6" key="2">
    <citation type="submission" date="2015-03" db="EMBL/GenBank/DDBJ databases">
        <title>Genome sequence of Paenibacillus beijingensis strain DSM 24997T.</title>
        <authorList>
            <person name="Kwak Y."/>
            <person name="Shin J.-H."/>
        </authorList>
    </citation>
    <scope>NUCLEOTIDE SEQUENCE [LARGE SCALE GENOMIC DNA]</scope>
    <source>
        <strain evidence="6">DSM 24997</strain>
    </source>
</reference>
<keyword evidence="6" id="KW-1185">Reference proteome</keyword>
<dbReference type="SMART" id="SM00895">
    <property type="entry name" value="FCD"/>
    <property type="match status" value="1"/>
</dbReference>
<evidence type="ECO:0000256" key="3">
    <source>
        <dbReference type="ARBA" id="ARBA00023163"/>
    </source>
</evidence>
<dbReference type="InterPro" id="IPR036390">
    <property type="entry name" value="WH_DNA-bd_sf"/>
</dbReference>
<dbReference type="Pfam" id="PF07729">
    <property type="entry name" value="FCD"/>
    <property type="match status" value="1"/>
</dbReference>